<dbReference type="Gene3D" id="3.40.30.10">
    <property type="entry name" value="Glutaredoxin"/>
    <property type="match status" value="1"/>
</dbReference>
<keyword evidence="1" id="KW-0472">Membrane</keyword>
<dbReference type="Proteomes" id="UP001214898">
    <property type="component" value="Chromosome"/>
</dbReference>
<protein>
    <recommendedName>
        <fullName evidence="4">Thioredoxin domain-containing protein</fullName>
    </recommendedName>
</protein>
<keyword evidence="1" id="KW-1133">Transmembrane helix</keyword>
<reference evidence="2" key="1">
    <citation type="submission" date="2025-02" db="EMBL/GenBank/DDBJ databases">
        <title>Complete genome sequences of 52 Bacillus and Priestia strains isolated from West-African fermentations and 26 reference strains from the DSMZ collection.</title>
        <authorList>
            <person name="Wiedenbein E.S."/>
            <person name="Canoy T.S."/>
            <person name="Hui Y."/>
            <person name="Parkouda C."/>
            <person name="Dawende C."/>
            <person name="Ametefe E."/>
            <person name="Jespersen L."/>
            <person name="Nielsen D.S."/>
        </authorList>
    </citation>
    <scope>NUCLEOTIDE SEQUENCE</scope>
    <source>
        <strain evidence="2">PRO56</strain>
    </source>
</reference>
<dbReference type="EMBL" id="CP120576">
    <property type="protein sequence ID" value="WEY84618.1"/>
    <property type="molecule type" value="Genomic_DNA"/>
</dbReference>
<evidence type="ECO:0008006" key="4">
    <source>
        <dbReference type="Google" id="ProtNLM"/>
    </source>
</evidence>
<name>A0AAX3RMQ0_BACIU</name>
<gene>
    <name evidence="2" type="ORF">P5633_20615</name>
</gene>
<sequence length="164" mass="18830">MNEVIELTLCLIIILVMNISVIVFMNKRLSRGITVKEGVELGSNFPEVMAENIEGDYISVKGEKARLFIFIDLECTECMKLFTSLKVYQQNYLQGIIFILIKNNLNKNRISKSLIKKQTLFIEEKDVFETFNVSSFPFFMGVDTNGVVIQRGYISKHNLIDFIA</sequence>
<evidence type="ECO:0000256" key="1">
    <source>
        <dbReference type="SAM" id="Phobius"/>
    </source>
</evidence>
<dbReference type="AlphaFoldDB" id="A0AAX3RMQ0"/>
<evidence type="ECO:0000313" key="3">
    <source>
        <dbReference type="Proteomes" id="UP001214898"/>
    </source>
</evidence>
<keyword evidence="1" id="KW-0812">Transmembrane</keyword>
<accession>A0AAX3RMQ0</accession>
<dbReference type="SUPFAM" id="SSF52833">
    <property type="entry name" value="Thioredoxin-like"/>
    <property type="match status" value="1"/>
</dbReference>
<organism evidence="2 3">
    <name type="scientific">Bacillus subtilis</name>
    <dbReference type="NCBI Taxonomy" id="1423"/>
    <lineage>
        <taxon>Bacteria</taxon>
        <taxon>Bacillati</taxon>
        <taxon>Bacillota</taxon>
        <taxon>Bacilli</taxon>
        <taxon>Bacillales</taxon>
        <taxon>Bacillaceae</taxon>
        <taxon>Bacillus</taxon>
    </lineage>
</organism>
<evidence type="ECO:0000313" key="2">
    <source>
        <dbReference type="EMBL" id="WEY84618.1"/>
    </source>
</evidence>
<proteinExistence type="predicted"/>
<dbReference type="RefSeq" id="WP_032726708.1">
    <property type="nucleotide sequence ID" value="NZ_CP026036.1"/>
</dbReference>
<dbReference type="InterPro" id="IPR036249">
    <property type="entry name" value="Thioredoxin-like_sf"/>
</dbReference>
<feature type="transmembrane region" description="Helical" evidence="1">
    <location>
        <begin position="6"/>
        <end position="26"/>
    </location>
</feature>